<sequence>MPVFDEAAKRKIRYQTRRGLLELDIVLGRFMDKEFQNLSDEELAVLVDILRLPDQELLALVNQKEETTDARFLSLLEKIRGADSYQAV</sequence>
<dbReference type="InterPro" id="IPR050531">
    <property type="entry name" value="SdhE_FAD_assembly_factor"/>
</dbReference>
<organism evidence="6 7">
    <name type="scientific">Neisseria musculi</name>
    <dbReference type="NCBI Taxonomy" id="1815583"/>
    <lineage>
        <taxon>Bacteria</taxon>
        <taxon>Pseudomonadati</taxon>
        <taxon>Pseudomonadota</taxon>
        <taxon>Betaproteobacteria</taxon>
        <taxon>Neisseriales</taxon>
        <taxon>Neisseriaceae</taxon>
        <taxon>Neisseria</taxon>
    </lineage>
</organism>
<protein>
    <recommendedName>
        <fullName evidence="3">FAD assembly factor SdhE</fullName>
    </recommendedName>
</protein>
<evidence type="ECO:0000256" key="4">
    <source>
        <dbReference type="ARBA" id="ARBA00022490"/>
    </source>
</evidence>
<accession>A0A7H1MDP8</accession>
<gene>
    <name evidence="6" type="ORF">H7A79_0549</name>
</gene>
<dbReference type="InterPro" id="IPR005631">
    <property type="entry name" value="SDH"/>
</dbReference>
<keyword evidence="7" id="KW-1185">Reference proteome</keyword>
<dbReference type="InterPro" id="IPR036714">
    <property type="entry name" value="SDH_sf"/>
</dbReference>
<evidence type="ECO:0000256" key="3">
    <source>
        <dbReference type="ARBA" id="ARBA00019418"/>
    </source>
</evidence>
<dbReference type="PANTHER" id="PTHR39585">
    <property type="entry name" value="FAD ASSEMBLY FACTOR SDHE"/>
    <property type="match status" value="1"/>
</dbReference>
<reference evidence="6" key="1">
    <citation type="submission" date="2024-06" db="EMBL/GenBank/DDBJ databases">
        <title>Complete Genome Sequence of mouse commensal type strain Neisseria musculi.</title>
        <authorList>
            <person name="Thapa E."/>
            <person name="Aluvathingal J."/>
            <person name="Nadendla S."/>
            <person name="Mehta A."/>
            <person name="Tettelin H."/>
            <person name="Weyand N.J."/>
        </authorList>
    </citation>
    <scope>NUCLEOTIDE SEQUENCE</scope>
    <source>
        <strain evidence="6">NW831</strain>
    </source>
</reference>
<name>A0A7H1MDP8_9NEIS</name>
<keyword evidence="4" id="KW-0963">Cytoplasm</keyword>
<dbReference type="Proteomes" id="UP000516412">
    <property type="component" value="Chromosome"/>
</dbReference>
<dbReference type="Gene3D" id="1.10.150.250">
    <property type="entry name" value="Flavinator of succinate dehydrogenase"/>
    <property type="match status" value="1"/>
</dbReference>
<dbReference type="AlphaFoldDB" id="A0A7H1MDP8"/>
<evidence type="ECO:0000256" key="1">
    <source>
        <dbReference type="ARBA" id="ARBA00004496"/>
    </source>
</evidence>
<evidence type="ECO:0000313" key="6">
    <source>
        <dbReference type="EMBL" id="QNT59763.1"/>
    </source>
</evidence>
<dbReference type="KEGG" id="nmus:H7A79_0549"/>
<comment type="subcellular location">
    <subcellularLocation>
        <location evidence="1">Cytoplasm</location>
    </subcellularLocation>
</comment>
<dbReference type="Pfam" id="PF03937">
    <property type="entry name" value="Sdh5"/>
    <property type="match status" value="1"/>
</dbReference>
<evidence type="ECO:0000256" key="5">
    <source>
        <dbReference type="ARBA" id="ARBA00023186"/>
    </source>
</evidence>
<dbReference type="PANTHER" id="PTHR39585:SF1">
    <property type="entry name" value="FAD ASSEMBLY FACTOR SDHE"/>
    <property type="match status" value="1"/>
</dbReference>
<evidence type="ECO:0000256" key="2">
    <source>
        <dbReference type="ARBA" id="ARBA00008571"/>
    </source>
</evidence>
<comment type="similarity">
    <text evidence="2">Belongs to the SdhE FAD assembly factor family.</text>
</comment>
<dbReference type="EMBL" id="CP060414">
    <property type="protein sequence ID" value="QNT59763.1"/>
    <property type="molecule type" value="Genomic_DNA"/>
</dbReference>
<dbReference type="SUPFAM" id="SSF109910">
    <property type="entry name" value="YgfY-like"/>
    <property type="match status" value="1"/>
</dbReference>
<evidence type="ECO:0000313" key="7">
    <source>
        <dbReference type="Proteomes" id="UP000516412"/>
    </source>
</evidence>
<dbReference type="RefSeq" id="WP_135035617.1">
    <property type="nucleotide sequence ID" value="NZ_CP060414.2"/>
</dbReference>
<proteinExistence type="inferred from homology"/>
<keyword evidence="5" id="KW-0143">Chaperone</keyword>
<dbReference type="GO" id="GO:0005737">
    <property type="term" value="C:cytoplasm"/>
    <property type="evidence" value="ECO:0007669"/>
    <property type="project" value="UniProtKB-SubCell"/>
</dbReference>